<dbReference type="RefSeq" id="WP_305009639.1">
    <property type="nucleotide sequence ID" value="NZ_JAUQSX010000001.1"/>
</dbReference>
<evidence type="ECO:0008006" key="4">
    <source>
        <dbReference type="Google" id="ProtNLM"/>
    </source>
</evidence>
<sequence>MKKTLLFALTFGALAAYPAAAQTRRAVMDYQLWANLQGEMALKNGDYLLLELHGEKTPAYNKYAGTDRFLGFDQRAVSLSYEHFWSDKWSGGGGLQYQPSSDLKVLTPELRLRHRSNIGPLTFGQRLSAYRAFPLVKERYYTPVAQNYASLRVDLEKVFPVGANGFALRPRLSYEAVTNVRFQKAATDADQRTIQYTSLRAEVGCRVGNHFDFTPWFAYTTSYYFTLPQYSAISGTPTSDPGRLNLVTPVIGLDARFTLFAGKTVFERRQLPTQH</sequence>
<evidence type="ECO:0000313" key="2">
    <source>
        <dbReference type="EMBL" id="MDO7844948.1"/>
    </source>
</evidence>
<organism evidence="2 3">
    <name type="scientific">Hymenobacter mellowenesis</name>
    <dbReference type="NCBI Taxonomy" id="3063995"/>
    <lineage>
        <taxon>Bacteria</taxon>
        <taxon>Pseudomonadati</taxon>
        <taxon>Bacteroidota</taxon>
        <taxon>Cytophagia</taxon>
        <taxon>Cytophagales</taxon>
        <taxon>Hymenobacteraceae</taxon>
        <taxon>Hymenobacter</taxon>
    </lineage>
</organism>
<dbReference type="EMBL" id="JAUQSX010000001">
    <property type="protein sequence ID" value="MDO7844948.1"/>
    <property type="molecule type" value="Genomic_DNA"/>
</dbReference>
<feature type="chain" id="PRO_5045527363" description="DUF2490 domain-containing protein" evidence="1">
    <location>
        <begin position="22"/>
        <end position="275"/>
    </location>
</feature>
<protein>
    <recommendedName>
        <fullName evidence="4">DUF2490 domain-containing protein</fullName>
    </recommendedName>
</protein>
<comment type="caution">
    <text evidence="2">The sequence shown here is derived from an EMBL/GenBank/DDBJ whole genome shotgun (WGS) entry which is preliminary data.</text>
</comment>
<gene>
    <name evidence="2" type="ORF">Q5H92_01155</name>
</gene>
<name>A0ABT9A526_9BACT</name>
<reference evidence="2" key="1">
    <citation type="submission" date="2023-07" db="EMBL/GenBank/DDBJ databases">
        <authorList>
            <person name="Kim M.K."/>
        </authorList>
    </citation>
    <scope>NUCLEOTIDE SEQUENCE</scope>
    <source>
        <strain evidence="2">M29</strain>
    </source>
</reference>
<keyword evidence="1" id="KW-0732">Signal</keyword>
<dbReference type="Proteomes" id="UP001167796">
    <property type="component" value="Unassembled WGS sequence"/>
</dbReference>
<proteinExistence type="predicted"/>
<keyword evidence="3" id="KW-1185">Reference proteome</keyword>
<feature type="signal peptide" evidence="1">
    <location>
        <begin position="1"/>
        <end position="21"/>
    </location>
</feature>
<evidence type="ECO:0000256" key="1">
    <source>
        <dbReference type="SAM" id="SignalP"/>
    </source>
</evidence>
<accession>A0ABT9A526</accession>
<evidence type="ECO:0000313" key="3">
    <source>
        <dbReference type="Proteomes" id="UP001167796"/>
    </source>
</evidence>